<name>A0A382R4S7_9ZZZZ</name>
<dbReference type="EMBL" id="UINC01118819">
    <property type="protein sequence ID" value="SVC92207.1"/>
    <property type="molecule type" value="Genomic_DNA"/>
</dbReference>
<protein>
    <submittedName>
        <fullName evidence="1">Uncharacterized protein</fullName>
    </submittedName>
</protein>
<organism evidence="1">
    <name type="scientific">marine metagenome</name>
    <dbReference type="NCBI Taxonomy" id="408172"/>
    <lineage>
        <taxon>unclassified sequences</taxon>
        <taxon>metagenomes</taxon>
        <taxon>ecological metagenomes</taxon>
    </lineage>
</organism>
<evidence type="ECO:0000313" key="1">
    <source>
        <dbReference type="EMBL" id="SVC92207.1"/>
    </source>
</evidence>
<accession>A0A382R4S7</accession>
<proteinExistence type="predicted"/>
<reference evidence="1" key="1">
    <citation type="submission" date="2018-05" db="EMBL/GenBank/DDBJ databases">
        <authorList>
            <person name="Lanie J.A."/>
            <person name="Ng W.-L."/>
            <person name="Kazmierczak K.M."/>
            <person name="Andrzejewski T.M."/>
            <person name="Davidsen T.M."/>
            <person name="Wayne K.J."/>
            <person name="Tettelin H."/>
            <person name="Glass J.I."/>
            <person name="Rusch D."/>
            <person name="Podicherti R."/>
            <person name="Tsui H.-C.T."/>
            <person name="Winkler M.E."/>
        </authorList>
    </citation>
    <scope>NUCLEOTIDE SEQUENCE</scope>
</reference>
<feature type="non-terminal residue" evidence="1">
    <location>
        <position position="34"/>
    </location>
</feature>
<dbReference type="AlphaFoldDB" id="A0A382R4S7"/>
<gene>
    <name evidence="1" type="ORF">METZ01_LOCUS345061</name>
</gene>
<sequence length="34" mass="3582">MKKILIFIAALAMLTSGNVFADQTGDCTAGTEFC</sequence>